<dbReference type="Proteomes" id="UP001055108">
    <property type="component" value="Unassembled WGS sequence"/>
</dbReference>
<sequence length="107" mass="11815">MGAIMIIRTKPTVQDAPTVRGAPDAGRGRRARKRSSVREARDRTMGSLEGPTSGRAAHAGDAYSDWDEAPLPLLLDPDFDHADDDAALAGAWRQRQAIRDEEDWAFW</sequence>
<reference evidence="2" key="2">
    <citation type="submission" date="2021-08" db="EMBL/GenBank/DDBJ databases">
        <authorList>
            <person name="Tani A."/>
            <person name="Ola A."/>
            <person name="Ogura Y."/>
            <person name="Katsura K."/>
            <person name="Hayashi T."/>
        </authorList>
    </citation>
    <scope>NUCLEOTIDE SEQUENCE</scope>
    <source>
        <strain evidence="2">NBRC 103626</strain>
    </source>
</reference>
<dbReference type="AlphaFoldDB" id="A0AA37M9P2"/>
<name>A0AA37M9P2_9HYPH</name>
<evidence type="ECO:0000256" key="1">
    <source>
        <dbReference type="SAM" id="MobiDB-lite"/>
    </source>
</evidence>
<accession>A0AA37M9P2</accession>
<dbReference type="EMBL" id="BPQM01000014">
    <property type="protein sequence ID" value="GJD77491.1"/>
    <property type="molecule type" value="Genomic_DNA"/>
</dbReference>
<gene>
    <name evidence="2" type="ORF">NBEOAGPD_0696</name>
</gene>
<organism evidence="2 3">
    <name type="scientific">Methylobacterium gregans</name>
    <dbReference type="NCBI Taxonomy" id="374424"/>
    <lineage>
        <taxon>Bacteria</taxon>
        <taxon>Pseudomonadati</taxon>
        <taxon>Pseudomonadota</taxon>
        <taxon>Alphaproteobacteria</taxon>
        <taxon>Hyphomicrobiales</taxon>
        <taxon>Methylobacteriaceae</taxon>
        <taxon>Methylobacterium</taxon>
    </lineage>
</organism>
<keyword evidence="3" id="KW-1185">Reference proteome</keyword>
<proteinExistence type="predicted"/>
<evidence type="ECO:0000313" key="2">
    <source>
        <dbReference type="EMBL" id="GJD77491.1"/>
    </source>
</evidence>
<comment type="caution">
    <text evidence="2">The sequence shown here is derived from an EMBL/GenBank/DDBJ whole genome shotgun (WGS) entry which is preliminary data.</text>
</comment>
<protein>
    <submittedName>
        <fullName evidence="2">Uncharacterized protein</fullName>
    </submittedName>
</protein>
<evidence type="ECO:0000313" key="3">
    <source>
        <dbReference type="Proteomes" id="UP001055108"/>
    </source>
</evidence>
<reference evidence="2" key="1">
    <citation type="journal article" date="2016" name="Front. Microbiol.">
        <title>Genome Sequence of the Piezophilic, Mesophilic Sulfate-Reducing Bacterium Desulfovibrio indicus J2T.</title>
        <authorList>
            <person name="Cao J."/>
            <person name="Maignien L."/>
            <person name="Shao Z."/>
            <person name="Alain K."/>
            <person name="Jebbar M."/>
        </authorList>
    </citation>
    <scope>NUCLEOTIDE SEQUENCE</scope>
    <source>
        <strain evidence="2">NBRC 103626</strain>
    </source>
</reference>
<feature type="region of interest" description="Disordered" evidence="1">
    <location>
        <begin position="1"/>
        <end position="62"/>
    </location>
</feature>